<dbReference type="Proteomes" id="UP000265520">
    <property type="component" value="Unassembled WGS sequence"/>
</dbReference>
<proteinExistence type="predicted"/>
<evidence type="ECO:0000256" key="1">
    <source>
        <dbReference type="SAM" id="MobiDB-lite"/>
    </source>
</evidence>
<feature type="domain" description="Reverse transcriptase Ty1/copia-type" evidence="2">
    <location>
        <begin position="2"/>
        <end position="93"/>
    </location>
</feature>
<feature type="non-terminal residue" evidence="3">
    <location>
        <position position="1"/>
    </location>
</feature>
<comment type="caution">
    <text evidence="3">The sequence shown here is derived from an EMBL/GenBank/DDBJ whole genome shotgun (WGS) entry which is preliminary data.</text>
</comment>
<dbReference type="InterPro" id="IPR043502">
    <property type="entry name" value="DNA/RNA_pol_sf"/>
</dbReference>
<evidence type="ECO:0000313" key="3">
    <source>
        <dbReference type="EMBL" id="MCI16509.1"/>
    </source>
</evidence>
<dbReference type="EMBL" id="LXQA010101197">
    <property type="protein sequence ID" value="MCI16509.1"/>
    <property type="molecule type" value="Genomic_DNA"/>
</dbReference>
<protein>
    <recommendedName>
        <fullName evidence="2">Reverse transcriptase Ty1/copia-type domain-containing protein</fullName>
    </recommendedName>
</protein>
<dbReference type="SUPFAM" id="SSF56672">
    <property type="entry name" value="DNA/RNA polymerases"/>
    <property type="match status" value="1"/>
</dbReference>
<dbReference type="Pfam" id="PF07727">
    <property type="entry name" value="RVT_2"/>
    <property type="match status" value="1"/>
</dbReference>
<evidence type="ECO:0000259" key="2">
    <source>
        <dbReference type="Pfam" id="PF07727"/>
    </source>
</evidence>
<accession>A0A392PYA2</accession>
<sequence length="111" mass="12385">SADHSLFSKWTGNNIVFLLVYVEDIVVAGPNKELLHVTLESLKQCFELKVLGNLNYFLGLELAHSPLGIHLCQQKYTLQLLQDTGFLSAKPQSSRMEPNAKFNEVDGEALP</sequence>
<name>A0A392PYA2_9FABA</name>
<feature type="region of interest" description="Disordered" evidence="1">
    <location>
        <begin position="90"/>
        <end position="111"/>
    </location>
</feature>
<keyword evidence="4" id="KW-1185">Reference proteome</keyword>
<dbReference type="AlphaFoldDB" id="A0A392PYA2"/>
<evidence type="ECO:0000313" key="4">
    <source>
        <dbReference type="Proteomes" id="UP000265520"/>
    </source>
</evidence>
<dbReference type="InterPro" id="IPR013103">
    <property type="entry name" value="RVT_2"/>
</dbReference>
<organism evidence="3 4">
    <name type="scientific">Trifolium medium</name>
    <dbReference type="NCBI Taxonomy" id="97028"/>
    <lineage>
        <taxon>Eukaryota</taxon>
        <taxon>Viridiplantae</taxon>
        <taxon>Streptophyta</taxon>
        <taxon>Embryophyta</taxon>
        <taxon>Tracheophyta</taxon>
        <taxon>Spermatophyta</taxon>
        <taxon>Magnoliopsida</taxon>
        <taxon>eudicotyledons</taxon>
        <taxon>Gunneridae</taxon>
        <taxon>Pentapetalae</taxon>
        <taxon>rosids</taxon>
        <taxon>fabids</taxon>
        <taxon>Fabales</taxon>
        <taxon>Fabaceae</taxon>
        <taxon>Papilionoideae</taxon>
        <taxon>50 kb inversion clade</taxon>
        <taxon>NPAAA clade</taxon>
        <taxon>Hologalegina</taxon>
        <taxon>IRL clade</taxon>
        <taxon>Trifolieae</taxon>
        <taxon>Trifolium</taxon>
    </lineage>
</organism>
<reference evidence="3 4" key="1">
    <citation type="journal article" date="2018" name="Front. Plant Sci.">
        <title>Red Clover (Trifolium pratense) and Zigzag Clover (T. medium) - A Picture of Genomic Similarities and Differences.</title>
        <authorList>
            <person name="Dluhosova J."/>
            <person name="Istvanek J."/>
            <person name="Nedelnik J."/>
            <person name="Repkova J."/>
        </authorList>
    </citation>
    <scope>NUCLEOTIDE SEQUENCE [LARGE SCALE GENOMIC DNA]</scope>
    <source>
        <strain evidence="4">cv. 10/8</strain>
        <tissue evidence="3">Leaf</tissue>
    </source>
</reference>